<dbReference type="RefSeq" id="XP_007772942.1">
    <property type="nucleotide sequence ID" value="XM_007774752.1"/>
</dbReference>
<name>A0A5M3MCY2_CONPW</name>
<evidence type="ECO:0000313" key="3">
    <source>
        <dbReference type="Proteomes" id="UP000053558"/>
    </source>
</evidence>
<keyword evidence="1" id="KW-0472">Membrane</keyword>
<sequence>MAPITRGEESPAGELTRGPLIGSLVAMGAYSGDRWSLKALAFGNNLAIASTNWEFMFLTDFVVYIYFAWKIWTFTRSIWPALLMILVIITRTGIGLWGSVEIIMYELVATGTLTSLLDIVALVLTLQQQQGLAYTSVLILQTRIYANSLLASVNMRKINARSLDSPVEPDIQLEIMDNSRSIQFFHGTVAELDGTQSPYTAFPATSLHNLKAGFNSLGPRVAMIHQSRSQTTVIGAEFVKSSRESRHTARATADVRRASIG</sequence>
<dbReference type="EMBL" id="JH711585">
    <property type="protein sequence ID" value="EIW76896.1"/>
    <property type="molecule type" value="Genomic_DNA"/>
</dbReference>
<keyword evidence="3" id="KW-1185">Reference proteome</keyword>
<evidence type="ECO:0000313" key="2">
    <source>
        <dbReference type="EMBL" id="EIW76896.1"/>
    </source>
</evidence>
<reference evidence="3" key="1">
    <citation type="journal article" date="2012" name="Science">
        <title>The Paleozoic origin of enzymatic lignin decomposition reconstructed from 31 fungal genomes.</title>
        <authorList>
            <person name="Floudas D."/>
            <person name="Binder M."/>
            <person name="Riley R."/>
            <person name="Barry K."/>
            <person name="Blanchette R.A."/>
            <person name="Henrissat B."/>
            <person name="Martinez A.T."/>
            <person name="Otillar R."/>
            <person name="Spatafora J.W."/>
            <person name="Yadav J.S."/>
            <person name="Aerts A."/>
            <person name="Benoit I."/>
            <person name="Boyd A."/>
            <person name="Carlson A."/>
            <person name="Copeland A."/>
            <person name="Coutinho P.M."/>
            <person name="de Vries R.P."/>
            <person name="Ferreira P."/>
            <person name="Findley K."/>
            <person name="Foster B."/>
            <person name="Gaskell J."/>
            <person name="Glotzer D."/>
            <person name="Gorecki P."/>
            <person name="Heitman J."/>
            <person name="Hesse C."/>
            <person name="Hori C."/>
            <person name="Igarashi K."/>
            <person name="Jurgens J.A."/>
            <person name="Kallen N."/>
            <person name="Kersten P."/>
            <person name="Kohler A."/>
            <person name="Kuees U."/>
            <person name="Kumar T.K.A."/>
            <person name="Kuo A."/>
            <person name="LaButti K."/>
            <person name="Larrondo L.F."/>
            <person name="Lindquist E."/>
            <person name="Ling A."/>
            <person name="Lombard V."/>
            <person name="Lucas S."/>
            <person name="Lundell T."/>
            <person name="Martin R."/>
            <person name="McLaughlin D.J."/>
            <person name="Morgenstern I."/>
            <person name="Morin E."/>
            <person name="Murat C."/>
            <person name="Nagy L.G."/>
            <person name="Nolan M."/>
            <person name="Ohm R.A."/>
            <person name="Patyshakuliyeva A."/>
            <person name="Rokas A."/>
            <person name="Ruiz-Duenas F.J."/>
            <person name="Sabat G."/>
            <person name="Salamov A."/>
            <person name="Samejima M."/>
            <person name="Schmutz J."/>
            <person name="Slot J.C."/>
            <person name="St John F."/>
            <person name="Stenlid J."/>
            <person name="Sun H."/>
            <person name="Sun S."/>
            <person name="Syed K."/>
            <person name="Tsang A."/>
            <person name="Wiebenga A."/>
            <person name="Young D."/>
            <person name="Pisabarro A."/>
            <person name="Eastwood D.C."/>
            <person name="Martin F."/>
            <person name="Cullen D."/>
            <person name="Grigoriev I.V."/>
            <person name="Hibbett D.S."/>
        </authorList>
    </citation>
    <scope>NUCLEOTIDE SEQUENCE [LARGE SCALE GENOMIC DNA]</scope>
    <source>
        <strain evidence="3">RWD-64-598 SS2</strain>
    </source>
</reference>
<organism evidence="2 3">
    <name type="scientific">Coniophora puteana (strain RWD-64-598)</name>
    <name type="common">Brown rot fungus</name>
    <dbReference type="NCBI Taxonomy" id="741705"/>
    <lineage>
        <taxon>Eukaryota</taxon>
        <taxon>Fungi</taxon>
        <taxon>Dikarya</taxon>
        <taxon>Basidiomycota</taxon>
        <taxon>Agaricomycotina</taxon>
        <taxon>Agaricomycetes</taxon>
        <taxon>Agaricomycetidae</taxon>
        <taxon>Boletales</taxon>
        <taxon>Coniophorineae</taxon>
        <taxon>Coniophoraceae</taxon>
        <taxon>Coniophora</taxon>
    </lineage>
</organism>
<dbReference type="AlphaFoldDB" id="A0A5M3MCY2"/>
<dbReference type="KEGG" id="cput:CONPUDRAFT_76448"/>
<feature type="transmembrane region" description="Helical" evidence="1">
    <location>
        <begin position="107"/>
        <end position="126"/>
    </location>
</feature>
<comment type="caution">
    <text evidence="2">The sequence shown here is derived from an EMBL/GenBank/DDBJ whole genome shotgun (WGS) entry which is preliminary data.</text>
</comment>
<dbReference type="Proteomes" id="UP000053558">
    <property type="component" value="Unassembled WGS sequence"/>
</dbReference>
<feature type="transmembrane region" description="Helical" evidence="1">
    <location>
        <begin position="132"/>
        <end position="153"/>
    </location>
</feature>
<keyword evidence="1" id="KW-1133">Transmembrane helix</keyword>
<feature type="transmembrane region" description="Helical" evidence="1">
    <location>
        <begin position="78"/>
        <end position="100"/>
    </location>
</feature>
<accession>A0A5M3MCY2</accession>
<feature type="transmembrane region" description="Helical" evidence="1">
    <location>
        <begin position="55"/>
        <end position="72"/>
    </location>
</feature>
<dbReference type="OrthoDB" id="3270417at2759"/>
<keyword evidence="1" id="KW-0812">Transmembrane</keyword>
<protein>
    <submittedName>
        <fullName evidence="2">Uncharacterized protein</fullName>
    </submittedName>
</protein>
<proteinExistence type="predicted"/>
<gene>
    <name evidence="2" type="ORF">CONPUDRAFT_76448</name>
</gene>
<dbReference type="GeneID" id="19209503"/>
<evidence type="ECO:0000256" key="1">
    <source>
        <dbReference type="SAM" id="Phobius"/>
    </source>
</evidence>